<evidence type="ECO:0000259" key="2">
    <source>
        <dbReference type="PROSITE" id="PS50013"/>
    </source>
</evidence>
<dbReference type="Proteomes" id="UP001287286">
    <property type="component" value="Unassembled WGS sequence"/>
</dbReference>
<dbReference type="SMART" id="SM00298">
    <property type="entry name" value="CHROMO"/>
    <property type="match status" value="2"/>
</dbReference>
<dbReference type="PROSITE" id="PS50013">
    <property type="entry name" value="CHROMO_2"/>
    <property type="match status" value="1"/>
</dbReference>
<feature type="domain" description="Chromo" evidence="2">
    <location>
        <begin position="317"/>
        <end position="377"/>
    </location>
</feature>
<feature type="region of interest" description="Disordered" evidence="1">
    <location>
        <begin position="270"/>
        <end position="302"/>
    </location>
</feature>
<dbReference type="EMBL" id="JAWRVI010000100">
    <property type="protein sequence ID" value="KAK4077293.1"/>
    <property type="molecule type" value="Genomic_DNA"/>
</dbReference>
<reference evidence="3 4" key="1">
    <citation type="journal article" date="2024" name="Microbiol. Resour. Announc.">
        <title>Genome annotations for the ascomycete fungi Trichoderma harzianum, Trichoderma aggressivum, and Purpureocillium lilacinum.</title>
        <authorList>
            <person name="Beijen E.P.W."/>
            <person name="Ohm R.A."/>
        </authorList>
    </citation>
    <scope>NUCLEOTIDE SEQUENCE [LARGE SCALE GENOMIC DNA]</scope>
    <source>
        <strain evidence="3 4">CBS 150709</strain>
    </source>
</reference>
<name>A0ABR0BHM3_PURLI</name>
<dbReference type="InterPro" id="IPR000953">
    <property type="entry name" value="Chromo/chromo_shadow_dom"/>
</dbReference>
<protein>
    <recommendedName>
        <fullName evidence="2">Chromo domain-containing protein</fullName>
    </recommendedName>
</protein>
<gene>
    <name evidence="3" type="ORF">Purlil1_12377</name>
</gene>
<accession>A0ABR0BHM3</accession>
<proteinExistence type="predicted"/>
<evidence type="ECO:0000313" key="4">
    <source>
        <dbReference type="Proteomes" id="UP001287286"/>
    </source>
</evidence>
<comment type="caution">
    <text evidence="3">The sequence shown here is derived from an EMBL/GenBank/DDBJ whole genome shotgun (WGS) entry which is preliminary data.</text>
</comment>
<sequence>MATQSSKYRMPTGQSWSLGMVVGSPPDPEPGTDYSSDGDDSLPSISAITAGLSASQWARAFAPERSFGRRRVSASDPEPTDDDGVVFVTPAASSLVDAAPHQPPPPSPYPPSSETVPRQEADHCSPSEDNVITDAAGPNPMNIATTTLCHHKLQDSDVVLPSRSNLAGGPGTGEGRLASAALCVDNDDPNNATQNAAGVAITDHNRPALQSDGLSHPGAHGRNAPATCPGTPAIQTIDARSDDISDEANVGMNKRRLREHHAGARYSLRPRKTGVQRAPGQRRTPDAKTSNKAGKRRAKPSTDTIKPIKKRRLIGTFPVDCLLARRGGAEEEQRFLVKWVSRPGTTVTTWEPRGHILDGQMLLDFEEGWQGFDEGVDVLRIRRSAEQWEYLLHWHGRPSKEDGWVSQALISPKLVVKVQGGLYK</sequence>
<keyword evidence="4" id="KW-1185">Reference proteome</keyword>
<feature type="compositionally biased region" description="Pro residues" evidence="1">
    <location>
        <begin position="101"/>
        <end position="111"/>
    </location>
</feature>
<evidence type="ECO:0000256" key="1">
    <source>
        <dbReference type="SAM" id="MobiDB-lite"/>
    </source>
</evidence>
<evidence type="ECO:0000313" key="3">
    <source>
        <dbReference type="EMBL" id="KAK4077293.1"/>
    </source>
</evidence>
<feature type="region of interest" description="Disordered" evidence="1">
    <location>
        <begin position="62"/>
        <end position="133"/>
    </location>
</feature>
<organism evidence="3 4">
    <name type="scientific">Purpureocillium lilacinum</name>
    <name type="common">Paecilomyces lilacinus</name>
    <dbReference type="NCBI Taxonomy" id="33203"/>
    <lineage>
        <taxon>Eukaryota</taxon>
        <taxon>Fungi</taxon>
        <taxon>Dikarya</taxon>
        <taxon>Ascomycota</taxon>
        <taxon>Pezizomycotina</taxon>
        <taxon>Sordariomycetes</taxon>
        <taxon>Hypocreomycetidae</taxon>
        <taxon>Hypocreales</taxon>
        <taxon>Ophiocordycipitaceae</taxon>
        <taxon>Purpureocillium</taxon>
    </lineage>
</organism>
<feature type="compositionally biased region" description="Basic and acidic residues" evidence="1">
    <location>
        <begin position="117"/>
        <end position="126"/>
    </location>
</feature>
<feature type="region of interest" description="Disordered" evidence="1">
    <location>
        <begin position="1"/>
        <end position="47"/>
    </location>
</feature>
<feature type="compositionally biased region" description="Polar residues" evidence="1">
    <location>
        <begin position="1"/>
        <end position="17"/>
    </location>
</feature>